<dbReference type="PANTHER" id="PTHR43343:SF3">
    <property type="entry name" value="PROTEASE DO-LIKE 8, CHLOROPLASTIC"/>
    <property type="match status" value="1"/>
</dbReference>
<evidence type="ECO:0000313" key="7">
    <source>
        <dbReference type="Proteomes" id="UP000183015"/>
    </source>
</evidence>
<evidence type="ECO:0000256" key="5">
    <source>
        <dbReference type="SAM" id="Phobius"/>
    </source>
</evidence>
<feature type="compositionally biased region" description="Low complexity" evidence="4">
    <location>
        <begin position="43"/>
        <end position="70"/>
    </location>
</feature>
<dbReference type="EMBL" id="FOAZ01000026">
    <property type="protein sequence ID" value="SEM39441.1"/>
    <property type="molecule type" value="Genomic_DNA"/>
</dbReference>
<feature type="region of interest" description="Disordered" evidence="4">
    <location>
        <begin position="1"/>
        <end position="117"/>
    </location>
</feature>
<dbReference type="Pfam" id="PF13365">
    <property type="entry name" value="Trypsin_2"/>
    <property type="match status" value="1"/>
</dbReference>
<protein>
    <submittedName>
        <fullName evidence="6">Putative serine protease PepD</fullName>
    </submittedName>
</protein>
<feature type="compositionally biased region" description="Basic and acidic residues" evidence="4">
    <location>
        <begin position="1"/>
        <end position="11"/>
    </location>
</feature>
<organism evidence="6 7">
    <name type="scientific">Streptacidiphilus jiangxiensis</name>
    <dbReference type="NCBI Taxonomy" id="235985"/>
    <lineage>
        <taxon>Bacteria</taxon>
        <taxon>Bacillati</taxon>
        <taxon>Actinomycetota</taxon>
        <taxon>Actinomycetes</taxon>
        <taxon>Kitasatosporales</taxon>
        <taxon>Streptomycetaceae</taxon>
        <taxon>Streptacidiphilus</taxon>
    </lineage>
</organism>
<evidence type="ECO:0000256" key="4">
    <source>
        <dbReference type="SAM" id="MobiDB-lite"/>
    </source>
</evidence>
<dbReference type="Gene3D" id="2.40.10.10">
    <property type="entry name" value="Trypsin-like serine proteases"/>
    <property type="match status" value="2"/>
</dbReference>
<evidence type="ECO:0000256" key="3">
    <source>
        <dbReference type="ARBA" id="ARBA00022801"/>
    </source>
</evidence>
<keyword evidence="7" id="KW-1185">Reference proteome</keyword>
<sequence length="410" mass="41075">MSEAPRNHADDPYSSSVPPLPEYRPTAHETEPLEGTVHPSATAQQQGYAQQGHQAPQQQGWPQQPQAPQGYYFSAEQPPAAPPVGPPAPPAQPPVDPAGAAWPPPEQPEQPQAKRRMKRPVALVAAVAVLSALAGGVAGGLISERTGNNASYATNAVVTGDKSSTNTVSAIAKAVSPAVVQITVDNGSSEELGTGMVLTSTGQILTNYHVISDAVGGNGGTIKVSFSNGKTATGTIVGTDASLDVAVIKANGVSGLPTVSLGDSGQVAVGDQVVAIGNPDGLTGTVTSGIVSALNRPVKVDVSPSTVQGNGGFGLPFWQGDSSRSYQGNSSQTASYNAIQTDASLNPGNSGGPLLNAAGQVVGINASMYSSSSSSSSGSEAGSVGLGFSIPINAAKAVLPQLQSGQSINS</sequence>
<evidence type="ECO:0000256" key="2">
    <source>
        <dbReference type="ARBA" id="ARBA00022670"/>
    </source>
</evidence>
<dbReference type="RefSeq" id="WP_083555242.1">
    <property type="nucleotide sequence ID" value="NZ_FOAZ01000026.1"/>
</dbReference>
<dbReference type="PANTHER" id="PTHR43343">
    <property type="entry name" value="PEPTIDASE S12"/>
    <property type="match status" value="1"/>
</dbReference>
<dbReference type="InterPro" id="IPR001940">
    <property type="entry name" value="Peptidase_S1C"/>
</dbReference>
<comment type="similarity">
    <text evidence="1">Belongs to the peptidase S1C family.</text>
</comment>
<dbReference type="InterPro" id="IPR009003">
    <property type="entry name" value="Peptidase_S1_PA"/>
</dbReference>
<keyword evidence="5" id="KW-1133">Transmembrane helix</keyword>
<name>A0A1H7Y0D8_STRJI</name>
<dbReference type="GO" id="GO:0006508">
    <property type="term" value="P:proteolysis"/>
    <property type="evidence" value="ECO:0007669"/>
    <property type="project" value="UniProtKB-KW"/>
</dbReference>
<proteinExistence type="inferred from homology"/>
<accession>A0A1H7Y0D8</accession>
<dbReference type="AlphaFoldDB" id="A0A1H7Y0D8"/>
<reference evidence="7" key="1">
    <citation type="submission" date="2016-10" db="EMBL/GenBank/DDBJ databases">
        <authorList>
            <person name="Varghese N."/>
        </authorList>
    </citation>
    <scope>NUCLEOTIDE SEQUENCE [LARGE SCALE GENOMIC DNA]</scope>
    <source>
        <strain evidence="7">DSM 45096 / BCRC 16803 / CGMCC 4.1857 / CIP 109030 / JCM 12277 / KCTC 19219 / NBRC 100920 / 33214</strain>
    </source>
</reference>
<evidence type="ECO:0000313" key="6">
    <source>
        <dbReference type="EMBL" id="SEM39441.1"/>
    </source>
</evidence>
<dbReference type="GO" id="GO:0004252">
    <property type="term" value="F:serine-type endopeptidase activity"/>
    <property type="evidence" value="ECO:0007669"/>
    <property type="project" value="InterPro"/>
</dbReference>
<feature type="transmembrane region" description="Helical" evidence="5">
    <location>
        <begin position="121"/>
        <end position="142"/>
    </location>
</feature>
<keyword evidence="5" id="KW-0812">Transmembrane</keyword>
<evidence type="ECO:0000256" key="1">
    <source>
        <dbReference type="ARBA" id="ARBA00010541"/>
    </source>
</evidence>
<gene>
    <name evidence="6" type="ORF">SAMN05414137_12631</name>
</gene>
<dbReference type="eggNOG" id="COG0265">
    <property type="taxonomic scope" value="Bacteria"/>
</dbReference>
<keyword evidence="2 6" id="KW-0645">Protease</keyword>
<keyword evidence="5" id="KW-0472">Membrane</keyword>
<dbReference type="PRINTS" id="PR00834">
    <property type="entry name" value="PROTEASES2C"/>
</dbReference>
<dbReference type="InterPro" id="IPR043504">
    <property type="entry name" value="Peptidase_S1_PA_chymotrypsin"/>
</dbReference>
<feature type="compositionally biased region" description="Pro residues" evidence="4">
    <location>
        <begin position="79"/>
        <end position="108"/>
    </location>
</feature>
<keyword evidence="3" id="KW-0378">Hydrolase</keyword>
<dbReference type="OrthoDB" id="3870557at2"/>
<dbReference type="InterPro" id="IPR051201">
    <property type="entry name" value="Chloro_Bact_Ser_Proteases"/>
</dbReference>
<dbReference type="SUPFAM" id="SSF50494">
    <property type="entry name" value="Trypsin-like serine proteases"/>
    <property type="match status" value="1"/>
</dbReference>
<dbReference type="Proteomes" id="UP000183015">
    <property type="component" value="Unassembled WGS sequence"/>
</dbReference>
<dbReference type="STRING" id="235985.SAMN05414137_12631"/>